<evidence type="ECO:0000313" key="2">
    <source>
        <dbReference type="EMBL" id="EFJ11099.1"/>
    </source>
</evidence>
<dbReference type="PANTHER" id="PTHR21357:SF4">
    <property type="entry name" value="FAM172 FAMILY PROTEIN HOMOLOG CG10038"/>
    <property type="match status" value="1"/>
</dbReference>
<reference evidence="2 3" key="1">
    <citation type="journal article" date="2011" name="Science">
        <title>The Selaginella genome identifies genetic changes associated with the evolution of vascular plants.</title>
        <authorList>
            <person name="Banks J.A."/>
            <person name="Nishiyama T."/>
            <person name="Hasebe M."/>
            <person name="Bowman J.L."/>
            <person name="Gribskov M."/>
            <person name="dePamphilis C."/>
            <person name="Albert V.A."/>
            <person name="Aono N."/>
            <person name="Aoyama T."/>
            <person name="Ambrose B.A."/>
            <person name="Ashton N.W."/>
            <person name="Axtell M.J."/>
            <person name="Barker E."/>
            <person name="Barker M.S."/>
            <person name="Bennetzen J.L."/>
            <person name="Bonawitz N.D."/>
            <person name="Chapple C."/>
            <person name="Cheng C."/>
            <person name="Correa L.G."/>
            <person name="Dacre M."/>
            <person name="DeBarry J."/>
            <person name="Dreyer I."/>
            <person name="Elias M."/>
            <person name="Engstrom E.M."/>
            <person name="Estelle M."/>
            <person name="Feng L."/>
            <person name="Finet C."/>
            <person name="Floyd S.K."/>
            <person name="Frommer W.B."/>
            <person name="Fujita T."/>
            <person name="Gramzow L."/>
            <person name="Gutensohn M."/>
            <person name="Harholt J."/>
            <person name="Hattori M."/>
            <person name="Heyl A."/>
            <person name="Hirai T."/>
            <person name="Hiwatashi Y."/>
            <person name="Ishikawa M."/>
            <person name="Iwata M."/>
            <person name="Karol K.G."/>
            <person name="Koehler B."/>
            <person name="Kolukisaoglu U."/>
            <person name="Kubo M."/>
            <person name="Kurata T."/>
            <person name="Lalonde S."/>
            <person name="Li K."/>
            <person name="Li Y."/>
            <person name="Litt A."/>
            <person name="Lyons E."/>
            <person name="Manning G."/>
            <person name="Maruyama T."/>
            <person name="Michael T.P."/>
            <person name="Mikami K."/>
            <person name="Miyazaki S."/>
            <person name="Morinaga S."/>
            <person name="Murata T."/>
            <person name="Mueller-Roeber B."/>
            <person name="Nelson D.R."/>
            <person name="Obara M."/>
            <person name="Oguri Y."/>
            <person name="Olmstead R.G."/>
            <person name="Onodera N."/>
            <person name="Petersen B.L."/>
            <person name="Pils B."/>
            <person name="Prigge M."/>
            <person name="Rensing S.A."/>
            <person name="Riano-Pachon D.M."/>
            <person name="Roberts A.W."/>
            <person name="Sato Y."/>
            <person name="Scheller H.V."/>
            <person name="Schulz B."/>
            <person name="Schulz C."/>
            <person name="Shakirov E.V."/>
            <person name="Shibagaki N."/>
            <person name="Shinohara N."/>
            <person name="Shippen D.E."/>
            <person name="Soerensen I."/>
            <person name="Sotooka R."/>
            <person name="Sugimoto N."/>
            <person name="Sugita M."/>
            <person name="Sumikawa N."/>
            <person name="Tanurdzic M."/>
            <person name="Theissen G."/>
            <person name="Ulvskov P."/>
            <person name="Wakazuki S."/>
            <person name="Weng J.K."/>
            <person name="Willats W.W."/>
            <person name="Wipf D."/>
            <person name="Wolf P.G."/>
            <person name="Yang L."/>
            <person name="Zimmer A.D."/>
            <person name="Zhu Q."/>
            <person name="Mitros T."/>
            <person name="Hellsten U."/>
            <person name="Loque D."/>
            <person name="Otillar R."/>
            <person name="Salamov A."/>
            <person name="Schmutz J."/>
            <person name="Shapiro H."/>
            <person name="Lindquist E."/>
            <person name="Lucas S."/>
            <person name="Rokhsar D."/>
            <person name="Grigoriev I.V."/>
        </authorList>
    </citation>
    <scope>NUCLEOTIDE SEQUENCE [LARGE SCALE GENOMIC DNA]</scope>
</reference>
<dbReference type="InParanoid" id="D8SWX3"/>
<dbReference type="Proteomes" id="UP000001514">
    <property type="component" value="Unassembled WGS sequence"/>
</dbReference>
<dbReference type="GO" id="GO:0031048">
    <property type="term" value="P:regulatory ncRNA-mediated heterochromatin formation"/>
    <property type="evidence" value="ECO:0000318"/>
    <property type="project" value="GO_Central"/>
</dbReference>
<name>D8SWX3_SELML</name>
<dbReference type="Gramene" id="EFJ11099">
    <property type="protein sequence ID" value="EFJ11099"/>
    <property type="gene ID" value="SELMODRAFT_426605"/>
</dbReference>
<dbReference type="EMBL" id="GL377649">
    <property type="protein sequence ID" value="EFJ11099.1"/>
    <property type="molecule type" value="Genomic_DNA"/>
</dbReference>
<dbReference type="InterPro" id="IPR048263">
    <property type="entry name" value="Arb2"/>
</dbReference>
<evidence type="ECO:0000256" key="1">
    <source>
        <dbReference type="SAM" id="MobiDB-lite"/>
    </source>
</evidence>
<feature type="region of interest" description="Disordered" evidence="1">
    <location>
        <begin position="1"/>
        <end position="66"/>
    </location>
</feature>
<protein>
    <submittedName>
        <fullName evidence="2">Uncharacterized protein</fullName>
    </submittedName>
</protein>
<proteinExistence type="predicted"/>
<feature type="compositionally biased region" description="Basic and acidic residues" evidence="1">
    <location>
        <begin position="39"/>
        <end position="48"/>
    </location>
</feature>
<feature type="compositionally biased region" description="Polar residues" evidence="1">
    <location>
        <begin position="49"/>
        <end position="58"/>
    </location>
</feature>
<dbReference type="KEGG" id="smo:SELMODRAFT_426605"/>
<evidence type="ECO:0000313" key="3">
    <source>
        <dbReference type="Proteomes" id="UP000001514"/>
    </source>
</evidence>
<feature type="compositionally biased region" description="Basic and acidic residues" evidence="1">
    <location>
        <begin position="115"/>
        <end position="126"/>
    </location>
</feature>
<feature type="compositionally biased region" description="Low complexity" evidence="1">
    <location>
        <begin position="97"/>
        <end position="107"/>
    </location>
</feature>
<keyword evidence="3" id="KW-1185">Reference proteome</keyword>
<dbReference type="PANTHER" id="PTHR21357">
    <property type="entry name" value="FAM172 FAMILY PROTEIN HOMOLOG CG10038"/>
    <property type="match status" value="1"/>
</dbReference>
<dbReference type="HOGENOM" id="CLU_669768_0_0_1"/>
<feature type="compositionally biased region" description="Basic and acidic residues" evidence="1">
    <location>
        <begin position="16"/>
        <end position="27"/>
    </location>
</feature>
<organism evidence="3">
    <name type="scientific">Selaginella moellendorffii</name>
    <name type="common">Spikemoss</name>
    <dbReference type="NCBI Taxonomy" id="88036"/>
    <lineage>
        <taxon>Eukaryota</taxon>
        <taxon>Viridiplantae</taxon>
        <taxon>Streptophyta</taxon>
        <taxon>Embryophyta</taxon>
        <taxon>Tracheophyta</taxon>
        <taxon>Lycopodiopsida</taxon>
        <taxon>Selaginellales</taxon>
        <taxon>Selaginellaceae</taxon>
        <taxon>Selaginella</taxon>
    </lineage>
</organism>
<sequence length="411" mass="45035">MGARLSAGSSADAQESTDRGSDIDRKKISTGSSADGQESTDRGSDVDKSTGSSANSQESTDRDSGIEISSRWSRYRTCCGIFRLFFACGAPTNDDPSLSSSTSSSTSNEETVAGAEHKDCKQTTEPDSSKVWNLLSFAKRSLRRVSKKKTSSFAARELHRLGFFFDSDLRLRDSLSERLTLEKFNKVVQKMESTVFLSPNAKTARALVILLCGRGELKTLFVQAAFCHFWVIEHVELTEKSNFQQQASFEALLDHVLCAWDLVSATFPDKMLALVAHAYGGTLAIELLKHRGWGALQRLRCIGFCDAQIPDGSLRVLSYDQLKFLEGNAVNWVSSQEPLDKRLCGVSSPDLFGTIKKNPMEHLSSGTTKGDGVVMSAFDSLCNFILSKLDVPDDADREGRDEQSESSAQGV</sequence>
<dbReference type="AlphaFoldDB" id="D8SWX3"/>
<feature type="region of interest" description="Disordered" evidence="1">
    <location>
        <begin position="93"/>
        <end position="126"/>
    </location>
</feature>
<dbReference type="GO" id="GO:0005634">
    <property type="term" value="C:nucleus"/>
    <property type="evidence" value="ECO:0000318"/>
    <property type="project" value="GO_Central"/>
</dbReference>
<gene>
    <name evidence="2" type="ORF">SELMODRAFT_426605</name>
</gene>
<accession>D8SWX3</accession>